<dbReference type="Gene3D" id="1.10.260.40">
    <property type="entry name" value="lambda repressor-like DNA-binding domains"/>
    <property type="match status" value="1"/>
</dbReference>
<protein>
    <submittedName>
        <fullName evidence="2">Helix-turn-helix domain-containing protein</fullName>
    </submittedName>
</protein>
<dbReference type="PROSITE" id="PS50943">
    <property type="entry name" value="HTH_CROC1"/>
    <property type="match status" value="1"/>
</dbReference>
<sequence>MTKEELIELLSSKFKLIRVEVDYTQDKMAEILGISKKTLVQIEKGRIHANWTTTVALCALFRTSSILESTLGDSPIEILETIAHENILEVKEKTLGGHVWWREINSSELYKLQQNIISKHYRIINHNDYRIGSSFNKEEIEAFFIKIK</sequence>
<gene>
    <name evidence="2" type="ORF">G4D63_09315</name>
</gene>
<feature type="domain" description="HTH cro/C1-type" evidence="1">
    <location>
        <begin position="14"/>
        <end position="69"/>
    </location>
</feature>
<dbReference type="RefSeq" id="WP_163179363.1">
    <property type="nucleotide sequence ID" value="NZ_JAAIWM010000002.1"/>
</dbReference>
<dbReference type="AlphaFoldDB" id="A0A6M0Q6I2"/>
<evidence type="ECO:0000259" key="1">
    <source>
        <dbReference type="PROSITE" id="PS50943"/>
    </source>
</evidence>
<dbReference type="InterPro" id="IPR001387">
    <property type="entry name" value="Cro/C1-type_HTH"/>
</dbReference>
<reference evidence="2 3" key="1">
    <citation type="submission" date="2020-02" db="EMBL/GenBank/DDBJ databases">
        <title>Bacillus aquiflavi sp. nov., isolated from yellow water of strong flavor Chinese baijiu in Yibin region of China.</title>
        <authorList>
            <person name="Xie J."/>
        </authorList>
    </citation>
    <scope>NUCLEOTIDE SEQUENCE [LARGE SCALE GENOMIC DNA]</scope>
    <source>
        <strain evidence="2 3">SA4</strain>
    </source>
</reference>
<proteinExistence type="predicted"/>
<organism evidence="2 3">
    <name type="scientific">Bacillus mesophilus</name>
    <dbReference type="NCBI Taxonomy" id="1808955"/>
    <lineage>
        <taxon>Bacteria</taxon>
        <taxon>Bacillati</taxon>
        <taxon>Bacillota</taxon>
        <taxon>Bacilli</taxon>
        <taxon>Bacillales</taxon>
        <taxon>Bacillaceae</taxon>
        <taxon>Bacillus</taxon>
    </lineage>
</organism>
<dbReference type="SUPFAM" id="SSF47413">
    <property type="entry name" value="lambda repressor-like DNA-binding domains"/>
    <property type="match status" value="1"/>
</dbReference>
<dbReference type="Pfam" id="PF13560">
    <property type="entry name" value="HTH_31"/>
    <property type="match status" value="1"/>
</dbReference>
<keyword evidence="3" id="KW-1185">Reference proteome</keyword>
<name>A0A6M0Q6I2_9BACI</name>
<dbReference type="SMART" id="SM00530">
    <property type="entry name" value="HTH_XRE"/>
    <property type="match status" value="1"/>
</dbReference>
<dbReference type="EMBL" id="JAAIWM010000002">
    <property type="protein sequence ID" value="NEY71946.1"/>
    <property type="molecule type" value="Genomic_DNA"/>
</dbReference>
<dbReference type="CDD" id="cd00093">
    <property type="entry name" value="HTH_XRE"/>
    <property type="match status" value="1"/>
</dbReference>
<evidence type="ECO:0000313" key="2">
    <source>
        <dbReference type="EMBL" id="NEY71946.1"/>
    </source>
</evidence>
<comment type="caution">
    <text evidence="2">The sequence shown here is derived from an EMBL/GenBank/DDBJ whole genome shotgun (WGS) entry which is preliminary data.</text>
</comment>
<dbReference type="GO" id="GO:0003677">
    <property type="term" value="F:DNA binding"/>
    <property type="evidence" value="ECO:0007669"/>
    <property type="project" value="InterPro"/>
</dbReference>
<evidence type="ECO:0000313" key="3">
    <source>
        <dbReference type="Proteomes" id="UP000481043"/>
    </source>
</evidence>
<dbReference type="Proteomes" id="UP000481043">
    <property type="component" value="Unassembled WGS sequence"/>
</dbReference>
<accession>A0A6M0Q6I2</accession>
<dbReference type="InterPro" id="IPR010982">
    <property type="entry name" value="Lambda_DNA-bd_dom_sf"/>
</dbReference>